<dbReference type="EMBL" id="BSXT01000321">
    <property type="protein sequence ID" value="GMF24375.1"/>
    <property type="molecule type" value="Genomic_DNA"/>
</dbReference>
<name>A0A9W6U2Y5_9STRA</name>
<sequence length="219" mass="24916">MTRTTKKRTCEEIEQPMCDNERVNATPAAPEEPAAKSQRQARRRMNNVIRIGPSRLKSDKTNGRTYSGSCRKLTGFDMPRGANKRQLQNVTIVTGLTGSVRRSGVQTWNKNKSKLNKPPAANPGTLLDIEQMMAEVNPFMQQFLNFAERLRQDQADGKHVVDMEYRLHEKRSNSRTYNLSTVSEVGATLIEDGNLECPRDILLWAKDHNLLRLFESNPM</sequence>
<dbReference type="AlphaFoldDB" id="A0A9W6U2Y5"/>
<evidence type="ECO:0000313" key="3">
    <source>
        <dbReference type="Proteomes" id="UP001165121"/>
    </source>
</evidence>
<gene>
    <name evidence="2" type="ORF">Pfra01_000408400</name>
</gene>
<keyword evidence="3" id="KW-1185">Reference proteome</keyword>
<accession>A0A9W6U2Y5</accession>
<reference evidence="2" key="1">
    <citation type="submission" date="2023-04" db="EMBL/GenBank/DDBJ databases">
        <title>Phytophthora fragariaefolia NBRC 109709.</title>
        <authorList>
            <person name="Ichikawa N."/>
            <person name="Sato H."/>
            <person name="Tonouchi N."/>
        </authorList>
    </citation>
    <scope>NUCLEOTIDE SEQUENCE</scope>
    <source>
        <strain evidence="2">NBRC 109709</strain>
    </source>
</reference>
<dbReference type="Proteomes" id="UP001165121">
    <property type="component" value="Unassembled WGS sequence"/>
</dbReference>
<dbReference type="OrthoDB" id="127066at2759"/>
<evidence type="ECO:0000256" key="1">
    <source>
        <dbReference type="SAM" id="MobiDB-lite"/>
    </source>
</evidence>
<protein>
    <submittedName>
        <fullName evidence="2">Unnamed protein product</fullName>
    </submittedName>
</protein>
<proteinExistence type="predicted"/>
<comment type="caution">
    <text evidence="2">The sequence shown here is derived from an EMBL/GenBank/DDBJ whole genome shotgun (WGS) entry which is preliminary data.</text>
</comment>
<evidence type="ECO:0000313" key="2">
    <source>
        <dbReference type="EMBL" id="GMF24375.1"/>
    </source>
</evidence>
<feature type="region of interest" description="Disordered" evidence="1">
    <location>
        <begin position="1"/>
        <end position="42"/>
    </location>
</feature>
<organism evidence="2 3">
    <name type="scientific">Phytophthora fragariaefolia</name>
    <dbReference type="NCBI Taxonomy" id="1490495"/>
    <lineage>
        <taxon>Eukaryota</taxon>
        <taxon>Sar</taxon>
        <taxon>Stramenopiles</taxon>
        <taxon>Oomycota</taxon>
        <taxon>Peronosporomycetes</taxon>
        <taxon>Peronosporales</taxon>
        <taxon>Peronosporaceae</taxon>
        <taxon>Phytophthora</taxon>
    </lineage>
</organism>